<protein>
    <submittedName>
        <fullName evidence="1">Uncharacterized protein</fullName>
    </submittedName>
</protein>
<evidence type="ECO:0000313" key="1">
    <source>
        <dbReference type="EMBL" id="JAD58908.1"/>
    </source>
</evidence>
<dbReference type="AlphaFoldDB" id="A0A0A9B9P8"/>
<reference evidence="1" key="2">
    <citation type="journal article" date="2015" name="Data Brief">
        <title>Shoot transcriptome of the giant reed, Arundo donax.</title>
        <authorList>
            <person name="Barrero R.A."/>
            <person name="Guerrero F.D."/>
            <person name="Moolhuijzen P."/>
            <person name="Goolsby J.A."/>
            <person name="Tidwell J."/>
            <person name="Bellgard S.E."/>
            <person name="Bellgard M.I."/>
        </authorList>
    </citation>
    <scope>NUCLEOTIDE SEQUENCE</scope>
    <source>
        <tissue evidence="1">Shoot tissue taken approximately 20 cm above the soil surface</tissue>
    </source>
</reference>
<sequence length="22" mass="2549">MQSLSLYHIEQTSIPDYILLAL</sequence>
<organism evidence="1">
    <name type="scientific">Arundo donax</name>
    <name type="common">Giant reed</name>
    <name type="synonym">Donax arundinaceus</name>
    <dbReference type="NCBI Taxonomy" id="35708"/>
    <lineage>
        <taxon>Eukaryota</taxon>
        <taxon>Viridiplantae</taxon>
        <taxon>Streptophyta</taxon>
        <taxon>Embryophyta</taxon>
        <taxon>Tracheophyta</taxon>
        <taxon>Spermatophyta</taxon>
        <taxon>Magnoliopsida</taxon>
        <taxon>Liliopsida</taxon>
        <taxon>Poales</taxon>
        <taxon>Poaceae</taxon>
        <taxon>PACMAD clade</taxon>
        <taxon>Arundinoideae</taxon>
        <taxon>Arundineae</taxon>
        <taxon>Arundo</taxon>
    </lineage>
</organism>
<name>A0A0A9B9P8_ARUDO</name>
<reference evidence="1" key="1">
    <citation type="submission" date="2014-09" db="EMBL/GenBank/DDBJ databases">
        <authorList>
            <person name="Magalhaes I.L.F."/>
            <person name="Oliveira U."/>
            <person name="Santos F.R."/>
            <person name="Vidigal T.H.D.A."/>
            <person name="Brescovit A.D."/>
            <person name="Santos A.J."/>
        </authorList>
    </citation>
    <scope>NUCLEOTIDE SEQUENCE</scope>
    <source>
        <tissue evidence="1">Shoot tissue taken approximately 20 cm above the soil surface</tissue>
    </source>
</reference>
<accession>A0A0A9B9P8</accession>
<proteinExistence type="predicted"/>
<dbReference type="EMBL" id="GBRH01238987">
    <property type="protein sequence ID" value="JAD58908.1"/>
    <property type="molecule type" value="Transcribed_RNA"/>
</dbReference>